<comment type="caution">
    <text evidence="6">The sequence shown here is derived from an EMBL/GenBank/DDBJ whole genome shotgun (WGS) entry which is preliminary data.</text>
</comment>
<evidence type="ECO:0000256" key="2">
    <source>
        <dbReference type="ARBA" id="ARBA00022692"/>
    </source>
</evidence>
<keyword evidence="3 5" id="KW-1133">Transmembrane helix</keyword>
<evidence type="ECO:0000256" key="4">
    <source>
        <dbReference type="ARBA" id="ARBA00023136"/>
    </source>
</evidence>
<feature type="transmembrane region" description="Helical" evidence="5">
    <location>
        <begin position="234"/>
        <end position="253"/>
    </location>
</feature>
<keyword evidence="7" id="KW-1185">Reference proteome</keyword>
<evidence type="ECO:0000256" key="3">
    <source>
        <dbReference type="ARBA" id="ARBA00022989"/>
    </source>
</evidence>
<sequence>MKRVPLQMTFFSQVHPVASTIYFAELMTCLLLFNHVGVALTEVIGLTICGFYYLGKKSMIGQLKFAASFLIMILFFNTLLNQKFHPILWQFHWGFLTYKFSYAAFLYGLAMALILIAMLFVFALLNQILTPSRLIYVFSPIAPRLAMLVSISFTLVANFILRFKKLLILQRTRNLDTTSGSLMTRIKKILHLFEIMLQDSLSSAMETANLMDARGFGAAKRSHYRSYHWQVSDWIFIGLSSLLLLNMIIIRLLKFGWSRSVTNFTVAFRFADSLPIVFLLIFFLLPILSEGVYRACQN</sequence>
<reference evidence="6 7" key="1">
    <citation type="journal article" date="2021" name="Int. J. Syst. Evol. Microbiol.">
        <title>Lentilactobacillus fungorum sp. nov., isolated from spent mushroom substrates.</title>
        <authorList>
            <person name="Tohno M."/>
            <person name="Tanizawa Y."/>
            <person name="Kojima Y."/>
            <person name="Sakamoto M."/>
            <person name="Ohkuma M."/>
            <person name="Kobayashi H."/>
        </authorList>
    </citation>
    <scope>NUCLEOTIDE SEQUENCE [LARGE SCALE GENOMIC DNA]</scope>
    <source>
        <strain evidence="6 7">YK48G</strain>
    </source>
</reference>
<evidence type="ECO:0000313" key="6">
    <source>
        <dbReference type="EMBL" id="GHP13350.1"/>
    </source>
</evidence>
<evidence type="ECO:0008006" key="8">
    <source>
        <dbReference type="Google" id="ProtNLM"/>
    </source>
</evidence>
<feature type="transmembrane region" description="Helical" evidence="5">
    <location>
        <begin position="21"/>
        <end position="54"/>
    </location>
</feature>
<keyword evidence="4 5" id="KW-0472">Membrane</keyword>
<evidence type="ECO:0000256" key="5">
    <source>
        <dbReference type="SAM" id="Phobius"/>
    </source>
</evidence>
<dbReference type="EMBL" id="BNJR01000007">
    <property type="protein sequence ID" value="GHP13350.1"/>
    <property type="molecule type" value="Genomic_DNA"/>
</dbReference>
<accession>A0ABQ3VXS0</accession>
<organism evidence="6 7">
    <name type="scientific">Lentilactobacillus fungorum</name>
    <dbReference type="NCBI Taxonomy" id="2201250"/>
    <lineage>
        <taxon>Bacteria</taxon>
        <taxon>Bacillati</taxon>
        <taxon>Bacillota</taxon>
        <taxon>Bacilli</taxon>
        <taxon>Lactobacillales</taxon>
        <taxon>Lactobacillaceae</taxon>
        <taxon>Lentilactobacillus</taxon>
    </lineage>
</organism>
<gene>
    <name evidence="6" type="ORF">YK48G_07750</name>
</gene>
<evidence type="ECO:0000256" key="1">
    <source>
        <dbReference type="ARBA" id="ARBA00004141"/>
    </source>
</evidence>
<dbReference type="InterPro" id="IPR003339">
    <property type="entry name" value="ABC/ECF_trnsptr_transmembrane"/>
</dbReference>
<feature type="transmembrane region" description="Helical" evidence="5">
    <location>
        <begin position="273"/>
        <end position="293"/>
    </location>
</feature>
<dbReference type="Proteomes" id="UP000604765">
    <property type="component" value="Unassembled WGS sequence"/>
</dbReference>
<keyword evidence="2 5" id="KW-0812">Transmembrane</keyword>
<evidence type="ECO:0000313" key="7">
    <source>
        <dbReference type="Proteomes" id="UP000604765"/>
    </source>
</evidence>
<name>A0ABQ3VXS0_9LACO</name>
<feature type="transmembrane region" description="Helical" evidence="5">
    <location>
        <begin position="60"/>
        <end position="80"/>
    </location>
</feature>
<protein>
    <recommendedName>
        <fullName evidence="8">Energy-coupling factor transporter transmembrane protein EcfT</fullName>
    </recommendedName>
</protein>
<comment type="subcellular location">
    <subcellularLocation>
        <location evidence="1">Membrane</location>
        <topology evidence="1">Multi-pass membrane protein</topology>
    </subcellularLocation>
</comment>
<proteinExistence type="predicted"/>
<dbReference type="CDD" id="cd16914">
    <property type="entry name" value="EcfT"/>
    <property type="match status" value="1"/>
</dbReference>
<dbReference type="RefSeq" id="WP_203629383.1">
    <property type="nucleotide sequence ID" value="NZ_BNJR01000007.1"/>
</dbReference>
<feature type="transmembrane region" description="Helical" evidence="5">
    <location>
        <begin position="100"/>
        <end position="125"/>
    </location>
</feature>
<feature type="transmembrane region" description="Helical" evidence="5">
    <location>
        <begin position="145"/>
        <end position="163"/>
    </location>
</feature>